<evidence type="ECO:0000313" key="1">
    <source>
        <dbReference type="EMBL" id="MFC5061139.1"/>
    </source>
</evidence>
<gene>
    <name evidence="1" type="ORF">ACFPBZ_02900</name>
</gene>
<dbReference type="InterPro" id="IPR037083">
    <property type="entry name" value="NgoMIV_sf"/>
</dbReference>
<dbReference type="RefSeq" id="WP_378034492.1">
    <property type="nucleotide sequence ID" value="NZ_JBHSIV010000002.1"/>
</dbReference>
<name>A0ABV9YID3_9PSEU</name>
<protein>
    <submittedName>
        <fullName evidence="1">NgoMIV family type II restriction endonuclease</fullName>
    </submittedName>
</protein>
<organism evidence="1 2">
    <name type="scientific">Actinomycetospora atypica</name>
    <dbReference type="NCBI Taxonomy" id="1290095"/>
    <lineage>
        <taxon>Bacteria</taxon>
        <taxon>Bacillati</taxon>
        <taxon>Actinomycetota</taxon>
        <taxon>Actinomycetes</taxon>
        <taxon>Pseudonocardiales</taxon>
        <taxon>Pseudonocardiaceae</taxon>
        <taxon>Actinomycetospora</taxon>
    </lineage>
</organism>
<keyword evidence="1" id="KW-0378">Hydrolase</keyword>
<sequence length="290" mass="31737">MVYRGALFTRERHSYHRRLLEEEVLTLTAAGVASNADGDQKASRLYAAHIADALGARVRNEKLAGQTAGERFESVCAEFAQATFLELGHLRPGTWKVEKMPGRRAASGVARFEQYSHLADLDEAVRMNQSLRAILGNDYGIAPDVVISRSPMPDSEINAYDELVDDTVARKAAIRRANQPLPILHAVISCKWTLRTDRAQNARSEALNLIRNRKGRLPHVAVVTGEPTPARISSLALGTGDIDCVYHFALPELVAAVDEHGADDAVDLLNTMITGNRLKDIADLPLDLAV</sequence>
<proteinExistence type="predicted"/>
<keyword evidence="1" id="KW-0540">Nuclease</keyword>
<dbReference type="Gene3D" id="3.40.50.10010">
    <property type="entry name" value="Type-2 restriction enzyme NgoMIV"/>
    <property type="match status" value="1"/>
</dbReference>
<dbReference type="CDD" id="cd22340">
    <property type="entry name" value="NgoMIV-like"/>
    <property type="match status" value="1"/>
</dbReference>
<keyword evidence="2" id="KW-1185">Reference proteome</keyword>
<evidence type="ECO:0000313" key="2">
    <source>
        <dbReference type="Proteomes" id="UP001595947"/>
    </source>
</evidence>
<dbReference type="GO" id="GO:0004519">
    <property type="term" value="F:endonuclease activity"/>
    <property type="evidence" value="ECO:0007669"/>
    <property type="project" value="UniProtKB-KW"/>
</dbReference>
<reference evidence="2" key="1">
    <citation type="journal article" date="2019" name="Int. J. Syst. Evol. Microbiol.">
        <title>The Global Catalogue of Microorganisms (GCM) 10K type strain sequencing project: providing services to taxonomists for standard genome sequencing and annotation.</title>
        <authorList>
            <consortium name="The Broad Institute Genomics Platform"/>
            <consortium name="The Broad Institute Genome Sequencing Center for Infectious Disease"/>
            <person name="Wu L."/>
            <person name="Ma J."/>
        </authorList>
    </citation>
    <scope>NUCLEOTIDE SEQUENCE [LARGE SCALE GENOMIC DNA]</scope>
    <source>
        <strain evidence="2">CGMCC 4.7093</strain>
    </source>
</reference>
<comment type="caution">
    <text evidence="1">The sequence shown here is derived from an EMBL/GenBank/DDBJ whole genome shotgun (WGS) entry which is preliminary data.</text>
</comment>
<dbReference type="InterPro" id="IPR011335">
    <property type="entry name" value="Restrct_endonuc-II-like"/>
</dbReference>
<dbReference type="SUPFAM" id="SSF52980">
    <property type="entry name" value="Restriction endonuclease-like"/>
    <property type="match status" value="1"/>
</dbReference>
<dbReference type="Proteomes" id="UP001595947">
    <property type="component" value="Unassembled WGS sequence"/>
</dbReference>
<dbReference type="EMBL" id="JBHSIV010000002">
    <property type="protein sequence ID" value="MFC5061139.1"/>
    <property type="molecule type" value="Genomic_DNA"/>
</dbReference>
<accession>A0ABV9YID3</accession>
<dbReference type="Pfam" id="PF09015">
    <property type="entry name" value="NgoMIV_restric"/>
    <property type="match status" value="1"/>
</dbReference>
<dbReference type="InterPro" id="IPR015105">
    <property type="entry name" value="NgoMIV"/>
</dbReference>
<keyword evidence="1" id="KW-0255">Endonuclease</keyword>